<keyword evidence="1" id="KW-1185">Reference proteome</keyword>
<proteinExistence type="predicted"/>
<dbReference type="Proteomes" id="UP000000437">
    <property type="component" value="Chromosome 7"/>
</dbReference>
<dbReference type="RefSeq" id="XP_021333347.3">
    <property type="nucleotide sequence ID" value="XM_021477672.3"/>
</dbReference>
<organism evidence="1 2">
    <name type="scientific">Danio rerio</name>
    <name type="common">Zebrafish</name>
    <name type="synonym">Brachydanio rerio</name>
    <dbReference type="NCBI Taxonomy" id="7955"/>
    <lineage>
        <taxon>Eukaryota</taxon>
        <taxon>Metazoa</taxon>
        <taxon>Chordata</taxon>
        <taxon>Craniata</taxon>
        <taxon>Vertebrata</taxon>
        <taxon>Euteleostomi</taxon>
        <taxon>Actinopterygii</taxon>
        <taxon>Neopterygii</taxon>
        <taxon>Teleostei</taxon>
        <taxon>Ostariophysi</taxon>
        <taxon>Cypriniformes</taxon>
        <taxon>Danionidae</taxon>
        <taxon>Danioninae</taxon>
        <taxon>Danio</taxon>
    </lineage>
</organism>
<gene>
    <name evidence="2" type="primary">si:cabz01036006.1</name>
</gene>
<sequence>MGFSALPLIIFLMSFTHTEQNQYTGPDQPQNGQETSTKTELSTDESQGQNPIKTGASAVTELPTPTVTMTPDSAVFTGETVNLKCVIESDHSDWTYEWYTNSSSVKLQSGGHYTVNRDTLTIRGADWSDQGQYWCKGQRSGGPNSSQSSSAVSLTLNERPKAELTVSPDQHVFTGEKVTLTCDIETVGNIKWTYRWIKNGRTHHPNDAYSTTSEAVLSFRAVSDTDAGDYSCEGKTSSDPQRSVTSNVVKLTVSAKPLVKVSPDQHVFTGEKVTLTCDIQTGGNTEWKYRWIKNGRTHNPYHPHSTTSEAELSFRAVSDTDAGEYSCELKTSSHPQRSVTSDAVTLTVSAKPVVKVSPDQHVFTGEKVTLTCDIQTGGNTQWTYRWIKNNSVVSKAVNRVFSITPVSDANAGQYSCELKTSSGPQRSVTSAAVRLTVSERPKPVVKVSPDQRVFTGETVTLTCHIQTVGKFQWTYSWIKNRGTNYQSYPNTRSSTADWSFRADSVYLGGQYSCIGERSDLQRSHTSDDVTLTVSDLPKPTVTVTPYSAVFPGETVNLKCEIDHSDWTYEWYTSRDSYRVLQYRHTVSGDTLTIRGAADSDQDWYGCGGRIRSVLTQSYYSVYLSVKASPRSTVTVTPDSAVFTGETVKLKCVIESYSDWTYEWYKDRNSVKLQSDGRYTVNRDTLTIRGAAESDQGQYWCKGQRSRRPNSSQSSSAVSLNVTPSPRSTVTVTPDSAVFNEETVNLKCVIESDHSDWTYEWYKGSVKLQSDGRYTVNRDTLTIRGAAESDQGQYWCRGQRSGRPNSSQSSSAVSLSVTAYPVVNVSPDQPVFIGERVTLTCDIQTGENIQWTYSWIKKSSPAPGTDERVYEITSVSYAHAGEYSCGVKKSSDSKRSVISAAVKLIVSASPRSTVTVTPDSAVFNEETVNLKCVIESDHSDWTYEWYKGSVKLQSDGRYTVNRDTLTIRGAAESDQGQYWCRGQRSGRPNSSQSSSAVSLSVTAYPVVNVSPDQPVFIGERVTLTCHIQTREDIQWTYSWIKKSSPAPGTDKRVYKITSVSYAHAGEYSCGVKKSSDSKRSVISAAVKLIVSERPKPVVKVSLDQRVFIGETVTLTCDIQTGGNIQWIKYSWIKDGDTHYQYYPHTRSSTVQWSFRADSVYFGGQYSCRGERSDSQTSDISDAVTLTVSAVPTPTVSVTPDSDVFTGETVSITCNIVSGHGDWKFVWYNDRHSGLKLSDHYTVIGDTLTIRGAAESDQGHYWCGAQIRSVSTQSSSSVYLYVKALPTSTLYATPDSAVFTEETVKLTCVIESDHSDWTYEWHKDKNSVKLQSDDHYTVNRDTLTIRGAYWSDQGQYWCKGQRFGRPNSSQYSSAVSLSVKALPTSRVTVTPASAVFTGETVKLKCVIKPDHSDWTYEWYKGTQRNGVLQTSKLQTLTLTKAAGYNQGLYWCKGQRSSRPHSTQSSSAVYLNVTHLKPKPELRSDTAGAALTGNTVTLTCNTDLSTRWDFYWYKNTQGSEINMTRTNSYSMKIDSVSDGGQYWCRARRGEPVYYTQYSDELTLSVTESPKAVVTVRPDKHVFRGETVTLRCDIKWGGSTEWTYRWQIDTQQTANKPINPCTRPDCCTSGTTQQHYRTAVSRCSAQELKISRVEVFHRGNYSCTGQMNTQISQRSDAVALIVSSDEAQAAVRVSPQPWITEGHSVTLICEVPGSSTGWTFSWFRDADHLSDSSRGAGGSYTLSPAALQHTGVYTCRAERGEPAYSSQNSSAQPLWVTGVSASVRLVLNASRSQHFSSDSLSLSCDSAGWTVRRYTHTNTQDCSAQTGSTCEIQSLSTSDTGVYWCESESGEKRHPLNITVHDGPVILASSADPVIEGETLTLHCLHRSTISSILTADFYKDGLLIQNQTTGEMSIPTVSKSDEGFYYCKTESIESPHSWISVRASSPSLLIIGVSVGLTVFLLFLILLVLLLRHKKKKDPHCGVQPTLISNPSGESQTDNLTLQSGPDNIYDDVSTVNNKDEEPVADVTYSEVTLKKNIPMSEDENIPGQSNTMYADVGTKAKKPKRKDINTAGPSDMTYAAISKKDKKKTTGKGAGISDVLIEMKSKEKHGGMCSKSGDTLYSELKLNTDGGADAGGDATYAQVLSKKKKKTRL</sequence>
<evidence type="ECO:0000313" key="1">
    <source>
        <dbReference type="Proteomes" id="UP000000437"/>
    </source>
</evidence>
<accession>A0AC45FXK3</accession>
<name>A0AC45FXK3_DANRE</name>
<evidence type="ECO:0000313" key="2">
    <source>
        <dbReference type="RefSeq" id="XP_021333347.3"/>
    </source>
</evidence>
<protein>
    <submittedName>
        <fullName evidence="2">Basement membrane-specific heparan sulfate proteoglycan core protein isoform X1</fullName>
    </submittedName>
</protein>
<reference evidence="2" key="1">
    <citation type="submission" date="2025-08" db="UniProtKB">
        <authorList>
            <consortium name="RefSeq"/>
        </authorList>
    </citation>
    <scope>IDENTIFICATION</scope>
    <source>
        <strain evidence="2">Tuebingen</strain>
        <tissue evidence="2">Fibroblasts and whole tissue</tissue>
    </source>
</reference>